<sequence length="164" mass="17817">MPNDSPDYDLDALAASCRAHRDAGRRVVLCHGCFDLLHVGHVRYLQAAKQLGDVLLVTVTPDRFVGKGPGRPAFPEAQRAEMLAALGCVERVALNRWPTAVEMLERVQPDVYAKGAEYAEAAQDPNTPVGQERATVEAHGGQLALIDTEKFSSTEILSRLASRP</sequence>
<keyword evidence="1 4" id="KW-0808">Transferase</keyword>
<evidence type="ECO:0000256" key="2">
    <source>
        <dbReference type="ARBA" id="ARBA00022695"/>
    </source>
</evidence>
<proteinExistence type="predicted"/>
<dbReference type="PANTHER" id="PTHR43793:SF2">
    <property type="entry name" value="BIFUNCTIONAL PROTEIN HLDE"/>
    <property type="match status" value="1"/>
</dbReference>
<protein>
    <submittedName>
        <fullName evidence="4">RfaE bifunctional protein nucleotidyltransferase chain/domain</fullName>
    </submittedName>
</protein>
<dbReference type="NCBIfam" id="TIGR00125">
    <property type="entry name" value="cyt_tran_rel"/>
    <property type="match status" value="1"/>
</dbReference>
<dbReference type="EMBL" id="JACHGY010000001">
    <property type="protein sequence ID" value="MBB6430123.1"/>
    <property type="molecule type" value="Genomic_DNA"/>
</dbReference>
<dbReference type="PANTHER" id="PTHR43793">
    <property type="entry name" value="FAD SYNTHASE"/>
    <property type="match status" value="1"/>
</dbReference>
<dbReference type="InterPro" id="IPR014729">
    <property type="entry name" value="Rossmann-like_a/b/a_fold"/>
</dbReference>
<name>A0A7X0H6P3_9BACT</name>
<dbReference type="Gene3D" id="3.40.50.620">
    <property type="entry name" value="HUPs"/>
    <property type="match status" value="1"/>
</dbReference>
<dbReference type="InterPro" id="IPR004821">
    <property type="entry name" value="Cyt_trans-like"/>
</dbReference>
<feature type="domain" description="Cytidyltransferase-like" evidence="3">
    <location>
        <begin position="29"/>
        <end position="157"/>
    </location>
</feature>
<gene>
    <name evidence="4" type="ORF">HNQ40_001929</name>
</gene>
<comment type="caution">
    <text evidence="4">The sequence shown here is derived from an EMBL/GenBank/DDBJ whole genome shotgun (WGS) entry which is preliminary data.</text>
</comment>
<dbReference type="InterPro" id="IPR050385">
    <property type="entry name" value="Archaeal_FAD_synthase"/>
</dbReference>
<keyword evidence="2" id="KW-0548">Nucleotidyltransferase</keyword>
<evidence type="ECO:0000313" key="5">
    <source>
        <dbReference type="Proteomes" id="UP000541810"/>
    </source>
</evidence>
<dbReference type="GO" id="GO:0016779">
    <property type="term" value="F:nucleotidyltransferase activity"/>
    <property type="evidence" value="ECO:0007669"/>
    <property type="project" value="UniProtKB-KW"/>
</dbReference>
<accession>A0A7X0H6P3</accession>
<reference evidence="4 5" key="1">
    <citation type="submission" date="2020-08" db="EMBL/GenBank/DDBJ databases">
        <title>Genomic Encyclopedia of Type Strains, Phase IV (KMG-IV): sequencing the most valuable type-strain genomes for metagenomic binning, comparative biology and taxonomic classification.</title>
        <authorList>
            <person name="Goeker M."/>
        </authorList>
    </citation>
    <scope>NUCLEOTIDE SEQUENCE [LARGE SCALE GENOMIC DNA]</scope>
    <source>
        <strain evidence="4 5">DSM 103725</strain>
    </source>
</reference>
<dbReference type="Proteomes" id="UP000541810">
    <property type="component" value="Unassembled WGS sequence"/>
</dbReference>
<keyword evidence="5" id="KW-1185">Reference proteome</keyword>
<organism evidence="4 5">
    <name type="scientific">Algisphaera agarilytica</name>
    <dbReference type="NCBI Taxonomy" id="1385975"/>
    <lineage>
        <taxon>Bacteria</taxon>
        <taxon>Pseudomonadati</taxon>
        <taxon>Planctomycetota</taxon>
        <taxon>Phycisphaerae</taxon>
        <taxon>Phycisphaerales</taxon>
        <taxon>Phycisphaeraceae</taxon>
        <taxon>Algisphaera</taxon>
    </lineage>
</organism>
<dbReference type="SUPFAM" id="SSF52374">
    <property type="entry name" value="Nucleotidylyl transferase"/>
    <property type="match status" value="1"/>
</dbReference>
<evidence type="ECO:0000313" key="4">
    <source>
        <dbReference type="EMBL" id="MBB6430123.1"/>
    </source>
</evidence>
<evidence type="ECO:0000256" key="1">
    <source>
        <dbReference type="ARBA" id="ARBA00022679"/>
    </source>
</evidence>
<dbReference type="RefSeq" id="WP_184677660.1">
    <property type="nucleotide sequence ID" value="NZ_JACHGY010000001.1"/>
</dbReference>
<dbReference type="AlphaFoldDB" id="A0A7X0H6P3"/>
<dbReference type="Pfam" id="PF01467">
    <property type="entry name" value="CTP_transf_like"/>
    <property type="match status" value="1"/>
</dbReference>
<evidence type="ECO:0000259" key="3">
    <source>
        <dbReference type="Pfam" id="PF01467"/>
    </source>
</evidence>